<accession>A0AAP4D5I6</accession>
<sequence>MKDLETLLGATTKSPPGQLARLLDGQGFDAATYATLKSTLMLHALLALLDDGQDEEGPSRIDEITGLLREVQASNAAILQAQAHTVALLEELLALARDSA</sequence>
<evidence type="ECO:0000313" key="2">
    <source>
        <dbReference type="Proteomes" id="UP001301140"/>
    </source>
</evidence>
<protein>
    <submittedName>
        <fullName evidence="1">Uncharacterized protein</fullName>
    </submittedName>
</protein>
<proteinExistence type="predicted"/>
<dbReference type="EMBL" id="JARGEQ010000099">
    <property type="protein sequence ID" value="MDF1586928.1"/>
    <property type="molecule type" value="Genomic_DNA"/>
</dbReference>
<reference evidence="1 2" key="1">
    <citation type="submission" date="2023-03" db="EMBL/GenBank/DDBJ databases">
        <title>YIM 152171 draft genome.</title>
        <authorList>
            <person name="Yang Z."/>
        </authorList>
    </citation>
    <scope>NUCLEOTIDE SEQUENCE [LARGE SCALE GENOMIC DNA]</scope>
    <source>
        <strain evidence="1 2">YIM 152171</strain>
    </source>
</reference>
<organism evidence="1 2">
    <name type="scientific">Marinimicrococcus flavescens</name>
    <dbReference type="NCBI Taxonomy" id="3031815"/>
    <lineage>
        <taxon>Bacteria</taxon>
        <taxon>Pseudomonadati</taxon>
        <taxon>Pseudomonadota</taxon>
        <taxon>Alphaproteobacteria</taxon>
        <taxon>Geminicoccales</taxon>
        <taxon>Geminicoccaceae</taxon>
        <taxon>Marinimicrococcus</taxon>
    </lineage>
</organism>
<comment type="caution">
    <text evidence="1">The sequence shown here is derived from an EMBL/GenBank/DDBJ whole genome shotgun (WGS) entry which is preliminary data.</text>
</comment>
<evidence type="ECO:0000313" key="1">
    <source>
        <dbReference type="EMBL" id="MDF1586928.1"/>
    </source>
</evidence>
<dbReference type="AlphaFoldDB" id="A0AAP4D5I6"/>
<keyword evidence="2" id="KW-1185">Reference proteome</keyword>
<dbReference type="RefSeq" id="WP_327789348.1">
    <property type="nucleotide sequence ID" value="NZ_JARGEQ010000099.1"/>
</dbReference>
<dbReference type="Proteomes" id="UP001301140">
    <property type="component" value="Unassembled WGS sequence"/>
</dbReference>
<name>A0AAP4D5I6_9PROT</name>
<gene>
    <name evidence="1" type="ORF">PZ740_11110</name>
</gene>